<protein>
    <recommendedName>
        <fullName evidence="1">Dienelactone hydrolase domain-containing protein</fullName>
    </recommendedName>
</protein>
<feature type="domain" description="Dienelactone hydrolase" evidence="1">
    <location>
        <begin position="27"/>
        <end position="250"/>
    </location>
</feature>
<evidence type="ECO:0000259" key="1">
    <source>
        <dbReference type="Pfam" id="PF01738"/>
    </source>
</evidence>
<gene>
    <name evidence="2" type="ORF">PILCRDRAFT_814036</name>
</gene>
<dbReference type="SUPFAM" id="SSF53474">
    <property type="entry name" value="alpha/beta-Hydrolases"/>
    <property type="match status" value="1"/>
</dbReference>
<dbReference type="AlphaFoldDB" id="A0A0C3CEJ5"/>
<dbReference type="HOGENOM" id="CLU_054590_2_2_1"/>
<evidence type="ECO:0000313" key="3">
    <source>
        <dbReference type="Proteomes" id="UP000054166"/>
    </source>
</evidence>
<dbReference type="PANTHER" id="PTHR17630">
    <property type="entry name" value="DIENELACTONE HYDROLASE"/>
    <property type="match status" value="1"/>
</dbReference>
<organism evidence="2 3">
    <name type="scientific">Piloderma croceum (strain F 1598)</name>
    <dbReference type="NCBI Taxonomy" id="765440"/>
    <lineage>
        <taxon>Eukaryota</taxon>
        <taxon>Fungi</taxon>
        <taxon>Dikarya</taxon>
        <taxon>Basidiomycota</taxon>
        <taxon>Agaricomycotina</taxon>
        <taxon>Agaricomycetes</taxon>
        <taxon>Agaricomycetidae</taxon>
        <taxon>Atheliales</taxon>
        <taxon>Atheliaceae</taxon>
        <taxon>Piloderma</taxon>
    </lineage>
</organism>
<accession>A0A0C3CEJ5</accession>
<dbReference type="PANTHER" id="PTHR17630:SF44">
    <property type="entry name" value="PROTEIN AIM2"/>
    <property type="match status" value="1"/>
</dbReference>
<reference evidence="3" key="2">
    <citation type="submission" date="2015-01" db="EMBL/GenBank/DDBJ databases">
        <title>Evolutionary Origins and Diversification of the Mycorrhizal Mutualists.</title>
        <authorList>
            <consortium name="DOE Joint Genome Institute"/>
            <consortium name="Mycorrhizal Genomics Consortium"/>
            <person name="Kohler A."/>
            <person name="Kuo A."/>
            <person name="Nagy L.G."/>
            <person name="Floudas D."/>
            <person name="Copeland A."/>
            <person name="Barry K.W."/>
            <person name="Cichocki N."/>
            <person name="Veneault-Fourrey C."/>
            <person name="LaButti K."/>
            <person name="Lindquist E.A."/>
            <person name="Lipzen A."/>
            <person name="Lundell T."/>
            <person name="Morin E."/>
            <person name="Murat C."/>
            <person name="Riley R."/>
            <person name="Ohm R."/>
            <person name="Sun H."/>
            <person name="Tunlid A."/>
            <person name="Henrissat B."/>
            <person name="Grigoriev I.V."/>
            <person name="Hibbett D.S."/>
            <person name="Martin F."/>
        </authorList>
    </citation>
    <scope>NUCLEOTIDE SEQUENCE [LARGE SCALE GENOMIC DNA]</scope>
    <source>
        <strain evidence="3">F 1598</strain>
    </source>
</reference>
<evidence type="ECO:0000313" key="2">
    <source>
        <dbReference type="EMBL" id="KIM88132.1"/>
    </source>
</evidence>
<dbReference type="Gene3D" id="3.40.50.1820">
    <property type="entry name" value="alpha/beta hydrolase"/>
    <property type="match status" value="1"/>
</dbReference>
<sequence length="251" mass="27406">MSLCDDCVKGVRHEGNPEGQFYKISGIECYIATPKGDYAKEKVIIHLTDVFGPRLVNAQLVADGFASNGFKVVVPDLFDGDCWPQDVLTGGASGFNMQEWFPRHGPEQIRKPLDAVIAALKSDGVTRIGTTGYCFGARYVFDLAFENVNHVAVVSHPSLLKIPDDLEKYLKTAKAPLLINSCTDDSQFPHEAQAKADEILGGGKFAPGYVREYFEGCSHGFAIRGDINDPKVKAGKEGAFEKSVAFFKSHL</sequence>
<dbReference type="STRING" id="765440.A0A0C3CEJ5"/>
<dbReference type="Pfam" id="PF01738">
    <property type="entry name" value="DLH"/>
    <property type="match status" value="1"/>
</dbReference>
<keyword evidence="3" id="KW-1185">Reference proteome</keyword>
<dbReference type="OrthoDB" id="17560at2759"/>
<dbReference type="Proteomes" id="UP000054166">
    <property type="component" value="Unassembled WGS sequence"/>
</dbReference>
<dbReference type="InterPro" id="IPR029058">
    <property type="entry name" value="AB_hydrolase_fold"/>
</dbReference>
<proteinExistence type="predicted"/>
<name>A0A0C3CEJ5_PILCF</name>
<dbReference type="InParanoid" id="A0A0C3CEJ5"/>
<dbReference type="InterPro" id="IPR002925">
    <property type="entry name" value="Dienelactn_hydro"/>
</dbReference>
<reference evidence="2 3" key="1">
    <citation type="submission" date="2014-04" db="EMBL/GenBank/DDBJ databases">
        <authorList>
            <consortium name="DOE Joint Genome Institute"/>
            <person name="Kuo A."/>
            <person name="Tarkka M."/>
            <person name="Buscot F."/>
            <person name="Kohler A."/>
            <person name="Nagy L.G."/>
            <person name="Floudas D."/>
            <person name="Copeland A."/>
            <person name="Barry K.W."/>
            <person name="Cichocki N."/>
            <person name="Veneault-Fourrey C."/>
            <person name="LaButti K."/>
            <person name="Lindquist E.A."/>
            <person name="Lipzen A."/>
            <person name="Lundell T."/>
            <person name="Morin E."/>
            <person name="Murat C."/>
            <person name="Sun H."/>
            <person name="Tunlid A."/>
            <person name="Henrissat B."/>
            <person name="Grigoriev I.V."/>
            <person name="Hibbett D.S."/>
            <person name="Martin F."/>
            <person name="Nordberg H.P."/>
            <person name="Cantor M.N."/>
            <person name="Hua S.X."/>
        </authorList>
    </citation>
    <scope>NUCLEOTIDE SEQUENCE [LARGE SCALE GENOMIC DNA]</scope>
    <source>
        <strain evidence="2 3">F 1598</strain>
    </source>
</reference>
<dbReference type="EMBL" id="KN832977">
    <property type="protein sequence ID" value="KIM88132.1"/>
    <property type="molecule type" value="Genomic_DNA"/>
</dbReference>
<dbReference type="GO" id="GO:0016787">
    <property type="term" value="F:hydrolase activity"/>
    <property type="evidence" value="ECO:0007669"/>
    <property type="project" value="InterPro"/>
</dbReference>